<evidence type="ECO:0000256" key="1">
    <source>
        <dbReference type="SAM" id="MobiDB-lite"/>
    </source>
</evidence>
<accession>A0A9W3CE71</accession>
<keyword evidence="3" id="KW-1185">Reference proteome</keyword>
<reference evidence="3" key="1">
    <citation type="journal article" date="2019" name="Database">
        <title>The radish genome database (RadishGD): an integrated information resource for radish genomics.</title>
        <authorList>
            <person name="Yu H.J."/>
            <person name="Baek S."/>
            <person name="Lee Y.J."/>
            <person name="Cho A."/>
            <person name="Mun J.H."/>
        </authorList>
    </citation>
    <scope>NUCLEOTIDE SEQUENCE [LARGE SCALE GENOMIC DNA]</scope>
    <source>
        <strain evidence="3">cv. WK10039</strain>
    </source>
</reference>
<sequence length="144" mass="16183">MLSELYGLRTLSKSDSLHISSPPIIRLSPCIINEIDHAPAPDFVENVGDGNDVDDAPDGRPSHGKLTSSSGGCEASKSAGKSQLVMRIRRLTRLPRWSRRPVLLEMESQQLRFHALDFNNAYAFLFTFATYLSMFLIFPFCFFL</sequence>
<dbReference type="KEGG" id="rsz:130499591"/>
<dbReference type="RefSeq" id="XP_056849794.1">
    <property type="nucleotide sequence ID" value="XM_056993814.1"/>
</dbReference>
<gene>
    <name evidence="4" type="primary">LOC130499591</name>
</gene>
<feature type="transmembrane region" description="Helical" evidence="2">
    <location>
        <begin position="121"/>
        <end position="143"/>
    </location>
</feature>
<dbReference type="GeneID" id="130499591"/>
<keyword evidence="2" id="KW-0472">Membrane</keyword>
<organism evidence="3 4">
    <name type="scientific">Raphanus sativus</name>
    <name type="common">Radish</name>
    <name type="synonym">Raphanus raphanistrum var. sativus</name>
    <dbReference type="NCBI Taxonomy" id="3726"/>
    <lineage>
        <taxon>Eukaryota</taxon>
        <taxon>Viridiplantae</taxon>
        <taxon>Streptophyta</taxon>
        <taxon>Embryophyta</taxon>
        <taxon>Tracheophyta</taxon>
        <taxon>Spermatophyta</taxon>
        <taxon>Magnoliopsida</taxon>
        <taxon>eudicotyledons</taxon>
        <taxon>Gunneridae</taxon>
        <taxon>Pentapetalae</taxon>
        <taxon>rosids</taxon>
        <taxon>malvids</taxon>
        <taxon>Brassicales</taxon>
        <taxon>Brassicaceae</taxon>
        <taxon>Brassiceae</taxon>
        <taxon>Raphanus</taxon>
    </lineage>
</organism>
<evidence type="ECO:0000313" key="3">
    <source>
        <dbReference type="Proteomes" id="UP000504610"/>
    </source>
</evidence>
<keyword evidence="2" id="KW-0812">Transmembrane</keyword>
<proteinExistence type="predicted"/>
<evidence type="ECO:0000256" key="2">
    <source>
        <dbReference type="SAM" id="Phobius"/>
    </source>
</evidence>
<name>A0A9W3CE71_RAPSA</name>
<evidence type="ECO:0000313" key="4">
    <source>
        <dbReference type="RefSeq" id="XP_056849794.1"/>
    </source>
</evidence>
<keyword evidence="2" id="KW-1133">Transmembrane helix</keyword>
<protein>
    <submittedName>
        <fullName evidence="4">Uncharacterized protein LOC130499591</fullName>
    </submittedName>
</protein>
<dbReference type="Proteomes" id="UP000504610">
    <property type="component" value="Chromosome 9"/>
</dbReference>
<reference evidence="4" key="2">
    <citation type="submission" date="2025-08" db="UniProtKB">
        <authorList>
            <consortium name="RefSeq"/>
        </authorList>
    </citation>
    <scope>IDENTIFICATION</scope>
    <source>
        <tissue evidence="4">Leaf</tissue>
    </source>
</reference>
<dbReference type="AlphaFoldDB" id="A0A9W3CE71"/>
<feature type="region of interest" description="Disordered" evidence="1">
    <location>
        <begin position="46"/>
        <end position="81"/>
    </location>
</feature>